<evidence type="ECO:0000313" key="1">
    <source>
        <dbReference type="EMBL" id="KAJ0052116.1"/>
    </source>
</evidence>
<sequence length="359" mass="39362">MWFFFWAPTSSNFSDSRAFPGGTQRPFPSLLAQPFLLLSSPSSSSSHSPMLIMESLSLLLSSSPPLQNHPRTLKSTSSKSTSILPNSLSLSSSSTHSSTTQINDLSLLKTLTKTHLSFTIVDLFTSLPCLAAETVVSSTEPASDKINLESILISIDDFFNRYPFFVATCTFIWLFVIPLTQQYLSKYKLVSAIDAFRKLRDDPNAQLLDIRNTKTLVSLGSPNLKSLSKSVVQVQFTEGDEDGFVKNVLDNFADPANTVLCIMDNFEGNSLTAAELLFKNGFKEAYAIKGGVRGKQGWLEIQDTLLPPSVHIIPRKKKKAKVSQKLGINGVNQQSGDKKEDSSSYPDVKPPSSPTPSKP</sequence>
<name>A0ACC0ZJ68_9ROSI</name>
<evidence type="ECO:0000313" key="2">
    <source>
        <dbReference type="Proteomes" id="UP001163603"/>
    </source>
</evidence>
<organism evidence="1 2">
    <name type="scientific">Pistacia integerrima</name>
    <dbReference type="NCBI Taxonomy" id="434235"/>
    <lineage>
        <taxon>Eukaryota</taxon>
        <taxon>Viridiplantae</taxon>
        <taxon>Streptophyta</taxon>
        <taxon>Embryophyta</taxon>
        <taxon>Tracheophyta</taxon>
        <taxon>Spermatophyta</taxon>
        <taxon>Magnoliopsida</taxon>
        <taxon>eudicotyledons</taxon>
        <taxon>Gunneridae</taxon>
        <taxon>Pentapetalae</taxon>
        <taxon>rosids</taxon>
        <taxon>malvids</taxon>
        <taxon>Sapindales</taxon>
        <taxon>Anacardiaceae</taxon>
        <taxon>Pistacia</taxon>
    </lineage>
</organism>
<dbReference type="Proteomes" id="UP001163603">
    <property type="component" value="Chromosome 1"/>
</dbReference>
<accession>A0ACC0ZJ68</accession>
<gene>
    <name evidence="1" type="ORF">Pint_03128</name>
</gene>
<protein>
    <submittedName>
        <fullName evidence="1">Uncharacterized protein</fullName>
    </submittedName>
</protein>
<keyword evidence="2" id="KW-1185">Reference proteome</keyword>
<reference evidence="2" key="1">
    <citation type="journal article" date="2023" name="G3 (Bethesda)">
        <title>Genome assembly and association tests identify interacting loci associated with vigor, precocity, and sex in interspecific pistachio rootstocks.</title>
        <authorList>
            <person name="Palmer W."/>
            <person name="Jacygrad E."/>
            <person name="Sagayaradj S."/>
            <person name="Cavanaugh K."/>
            <person name="Han R."/>
            <person name="Bertier L."/>
            <person name="Beede B."/>
            <person name="Kafkas S."/>
            <person name="Golino D."/>
            <person name="Preece J."/>
            <person name="Michelmore R."/>
        </authorList>
    </citation>
    <scope>NUCLEOTIDE SEQUENCE [LARGE SCALE GENOMIC DNA]</scope>
</reference>
<comment type="caution">
    <text evidence="1">The sequence shown here is derived from an EMBL/GenBank/DDBJ whole genome shotgun (WGS) entry which is preliminary data.</text>
</comment>
<proteinExistence type="predicted"/>
<dbReference type="EMBL" id="CM047736">
    <property type="protein sequence ID" value="KAJ0052116.1"/>
    <property type="molecule type" value="Genomic_DNA"/>
</dbReference>